<feature type="compositionally biased region" description="Low complexity" evidence="1">
    <location>
        <begin position="1"/>
        <end position="10"/>
    </location>
</feature>
<comment type="caution">
    <text evidence="2">The sequence shown here is derived from an EMBL/GenBank/DDBJ whole genome shotgun (WGS) entry which is preliminary data.</text>
</comment>
<feature type="compositionally biased region" description="Polar residues" evidence="1">
    <location>
        <begin position="35"/>
        <end position="48"/>
    </location>
</feature>
<dbReference type="EMBL" id="REGN01002286">
    <property type="protein sequence ID" value="RNA29058.1"/>
    <property type="molecule type" value="Genomic_DNA"/>
</dbReference>
<gene>
    <name evidence="2" type="ORF">BpHYR1_028941</name>
</gene>
<evidence type="ECO:0000313" key="2">
    <source>
        <dbReference type="EMBL" id="RNA29058.1"/>
    </source>
</evidence>
<dbReference type="AlphaFoldDB" id="A0A3M7S098"/>
<accession>A0A3M7S098</accession>
<proteinExistence type="predicted"/>
<sequence>MIQNESFSSDSSEDSDSSTEATTNETYEIVPRENLQATLPCTSNQAQAQEKPRENKDYELQIECQSLAEAIDYINQLDSVKWTRPDIRRTNEGETIAQKSVQKDYLLLTTGTELTSVYPSNDQHHYSDEPNAYETSLPIETRDKIYELLNMGLTKNKNILREIERQNLQKIAKCQLPYTKAYWK</sequence>
<reference evidence="2 3" key="1">
    <citation type="journal article" date="2018" name="Sci. Rep.">
        <title>Genomic signatures of local adaptation to the degree of environmental predictability in rotifers.</title>
        <authorList>
            <person name="Franch-Gras L."/>
            <person name="Hahn C."/>
            <person name="Garcia-Roger E.M."/>
            <person name="Carmona M.J."/>
            <person name="Serra M."/>
            <person name="Gomez A."/>
        </authorList>
    </citation>
    <scope>NUCLEOTIDE SEQUENCE [LARGE SCALE GENOMIC DNA]</scope>
    <source>
        <strain evidence="2">HYR1</strain>
    </source>
</reference>
<dbReference type="Proteomes" id="UP000276133">
    <property type="component" value="Unassembled WGS sequence"/>
</dbReference>
<protein>
    <submittedName>
        <fullName evidence="2">Uncharacterized protein</fullName>
    </submittedName>
</protein>
<evidence type="ECO:0000313" key="3">
    <source>
        <dbReference type="Proteomes" id="UP000276133"/>
    </source>
</evidence>
<feature type="region of interest" description="Disordered" evidence="1">
    <location>
        <begin position="1"/>
        <end position="56"/>
    </location>
</feature>
<keyword evidence="3" id="KW-1185">Reference proteome</keyword>
<evidence type="ECO:0000256" key="1">
    <source>
        <dbReference type="SAM" id="MobiDB-lite"/>
    </source>
</evidence>
<name>A0A3M7S098_BRAPC</name>
<organism evidence="2 3">
    <name type="scientific">Brachionus plicatilis</name>
    <name type="common">Marine rotifer</name>
    <name type="synonym">Brachionus muelleri</name>
    <dbReference type="NCBI Taxonomy" id="10195"/>
    <lineage>
        <taxon>Eukaryota</taxon>
        <taxon>Metazoa</taxon>
        <taxon>Spiralia</taxon>
        <taxon>Gnathifera</taxon>
        <taxon>Rotifera</taxon>
        <taxon>Eurotatoria</taxon>
        <taxon>Monogononta</taxon>
        <taxon>Pseudotrocha</taxon>
        <taxon>Ploima</taxon>
        <taxon>Brachionidae</taxon>
        <taxon>Brachionus</taxon>
    </lineage>
</organism>